<dbReference type="RefSeq" id="XP_028034348.1">
    <property type="nucleotide sequence ID" value="XM_028178547.1"/>
</dbReference>
<dbReference type="AlphaFoldDB" id="A0A6J2JY43"/>
<keyword evidence="2" id="KW-1185">Reference proteome</keyword>
<evidence type="ECO:0000313" key="2">
    <source>
        <dbReference type="Proteomes" id="UP000504629"/>
    </source>
</evidence>
<protein>
    <submittedName>
        <fullName evidence="3">Uncharacterized protein LOC114246137</fullName>
    </submittedName>
</protein>
<evidence type="ECO:0000256" key="1">
    <source>
        <dbReference type="SAM" id="MobiDB-lite"/>
    </source>
</evidence>
<reference evidence="3" key="1">
    <citation type="submission" date="2025-08" db="UniProtKB">
        <authorList>
            <consortium name="RefSeq"/>
        </authorList>
    </citation>
    <scope>IDENTIFICATION</scope>
    <source>
        <tissue evidence="3">Silk gland</tissue>
    </source>
</reference>
<accession>A0A6J2JY43</accession>
<feature type="region of interest" description="Disordered" evidence="1">
    <location>
        <begin position="1"/>
        <end position="34"/>
    </location>
</feature>
<proteinExistence type="predicted"/>
<gene>
    <name evidence="3" type="primary">LOC114246137</name>
</gene>
<dbReference type="Proteomes" id="UP000504629">
    <property type="component" value="Unplaced"/>
</dbReference>
<organism evidence="2 3">
    <name type="scientific">Bombyx mandarina</name>
    <name type="common">Wild silk moth</name>
    <name type="synonym">Wild silkworm</name>
    <dbReference type="NCBI Taxonomy" id="7092"/>
    <lineage>
        <taxon>Eukaryota</taxon>
        <taxon>Metazoa</taxon>
        <taxon>Ecdysozoa</taxon>
        <taxon>Arthropoda</taxon>
        <taxon>Hexapoda</taxon>
        <taxon>Insecta</taxon>
        <taxon>Pterygota</taxon>
        <taxon>Neoptera</taxon>
        <taxon>Endopterygota</taxon>
        <taxon>Lepidoptera</taxon>
        <taxon>Glossata</taxon>
        <taxon>Ditrysia</taxon>
        <taxon>Bombycoidea</taxon>
        <taxon>Bombycidae</taxon>
        <taxon>Bombycinae</taxon>
        <taxon>Bombyx</taxon>
    </lineage>
</organism>
<dbReference type="GeneID" id="114246137"/>
<dbReference type="KEGG" id="bman:114246137"/>
<name>A0A6J2JY43_BOMMA</name>
<dbReference type="OrthoDB" id="10022108at2759"/>
<sequence length="506" mass="56755">MFRTPTTTGAVKKSTTPSPATSPAAVSEAARTFIKRPETKRRSLDNMDLYRRQQQNYAEIPSDKLLLEVMKTFEDIPSKVQQYPQMRRDIKSFLEVQSDRCIRMLFELSKRMKTLEAAAPETSTQTAALFTDKEQKLLEKLAEMENVITTRISQTEANLKKEVAELNSTNDDRGANIVEYVYNRFEEAKVAIGKSTEGVVGRTQARLEDLVGTVAGDVAEAKMQISDIAKGLISESSTIPKTYANAAAAKPGRRPALYSMAVTFEDDQETAEEVLARVKKAVDAGGTGLKVNKVRKAKNSAVILGCDTEIELEKVRERIESHGEGLIVKPMKNKDPLVVLKDVFIDNDDDEMIKALYAQNTDIFMGLSQEEMDLIIKYKKRTRNPKTSHVVIQVRPKVWQRMTEAGALYLDLQRVRVEDQSPLIQCTKCLAFGHGRKLCTESVDRCSHCGGPHLREKCADYAAGIEPQCCNCLHSKLRSTDHNAFSVECPTRKKWDYLARSNTAYI</sequence>
<feature type="compositionally biased region" description="Low complexity" evidence="1">
    <location>
        <begin position="14"/>
        <end position="25"/>
    </location>
</feature>
<evidence type="ECO:0000313" key="3">
    <source>
        <dbReference type="RefSeq" id="XP_028034348.1"/>
    </source>
</evidence>
<dbReference type="Gene3D" id="1.20.120.20">
    <property type="entry name" value="Apolipoprotein"/>
    <property type="match status" value="1"/>
</dbReference>